<dbReference type="Proteomes" id="UP000183952">
    <property type="component" value="Unassembled WGS sequence"/>
</dbReference>
<dbReference type="EMBL" id="FRAD01000009">
    <property type="protein sequence ID" value="SHJ90601.1"/>
    <property type="molecule type" value="Genomic_DNA"/>
</dbReference>
<evidence type="ECO:0000313" key="2">
    <source>
        <dbReference type="Proteomes" id="UP000183952"/>
    </source>
</evidence>
<dbReference type="SUPFAM" id="SSF46689">
    <property type="entry name" value="Homeodomain-like"/>
    <property type="match status" value="1"/>
</dbReference>
<dbReference type="InterPro" id="IPR009057">
    <property type="entry name" value="Homeodomain-like_sf"/>
</dbReference>
<gene>
    <name evidence="1" type="ORF">SAMN02745248_01265</name>
</gene>
<dbReference type="RefSeq" id="WP_072903280.1">
    <property type="nucleotide sequence ID" value="NZ_FRAD01000009.1"/>
</dbReference>
<dbReference type="PANTHER" id="PTHR37812:SF1">
    <property type="entry name" value="MU-LIKE PROPHAGE FLUMU PROTEIN C"/>
    <property type="match status" value="1"/>
</dbReference>
<dbReference type="PANTHER" id="PTHR37812">
    <property type="entry name" value="MU-LIKE PROPHAGE FLUMU PROTEIN C"/>
    <property type="match status" value="1"/>
</dbReference>
<evidence type="ECO:0000313" key="1">
    <source>
        <dbReference type="EMBL" id="SHJ90601.1"/>
    </source>
</evidence>
<accession>A0A1M6N4G7</accession>
<reference evidence="1 2" key="1">
    <citation type="submission" date="2016-11" db="EMBL/GenBank/DDBJ databases">
        <authorList>
            <person name="Jaros S."/>
            <person name="Januszkiewicz K."/>
            <person name="Wedrychowicz H."/>
        </authorList>
    </citation>
    <scope>NUCLEOTIDE SEQUENCE [LARGE SCALE GENOMIC DNA]</scope>
    <source>
        <strain evidence="1 2">DSM 3090</strain>
    </source>
</reference>
<dbReference type="STRING" id="1121331.SAMN02745248_01265"/>
<dbReference type="OrthoDB" id="9800398at2"/>
<protein>
    <recommendedName>
        <fullName evidence="3">Mor transcription activator family protein</fullName>
    </recommendedName>
</protein>
<keyword evidence="2" id="KW-1185">Reference proteome</keyword>
<name>A0A1M6N4G7_9CLOT</name>
<dbReference type="AlphaFoldDB" id="A0A1M6N4G7"/>
<organism evidence="1 2">
    <name type="scientific">Hathewaya proteolytica DSM 3090</name>
    <dbReference type="NCBI Taxonomy" id="1121331"/>
    <lineage>
        <taxon>Bacteria</taxon>
        <taxon>Bacillati</taxon>
        <taxon>Bacillota</taxon>
        <taxon>Clostridia</taxon>
        <taxon>Eubacteriales</taxon>
        <taxon>Clostridiaceae</taxon>
        <taxon>Hathewaya</taxon>
    </lineage>
</organism>
<dbReference type="InterPro" id="IPR049739">
    <property type="entry name" value="YraL-like"/>
</dbReference>
<dbReference type="InterPro" id="IPR052411">
    <property type="entry name" value="c-mor_Regulatory_Protein"/>
</dbReference>
<evidence type="ECO:0008006" key="3">
    <source>
        <dbReference type="Google" id="ProtNLM"/>
    </source>
</evidence>
<proteinExistence type="predicted"/>
<sequence length="88" mass="10411">MKYVNAKEVLPRKLLNEIQKYISGEMLYVPQPEGKKNTWGSKSGTRQEIFDRNKKIKFEKKNGKSIEELMCTYNLSYDTIKKIVYTKE</sequence>
<dbReference type="NCBIfam" id="NF040785">
    <property type="entry name" value="CD3324_fam"/>
    <property type="match status" value="1"/>
</dbReference>